<organism evidence="4 5">
    <name type="scientific">Rubritalea spongiae</name>
    <dbReference type="NCBI Taxonomy" id="430797"/>
    <lineage>
        <taxon>Bacteria</taxon>
        <taxon>Pseudomonadati</taxon>
        <taxon>Verrucomicrobiota</taxon>
        <taxon>Verrucomicrobiia</taxon>
        <taxon>Verrucomicrobiales</taxon>
        <taxon>Rubritaleaceae</taxon>
        <taxon>Rubritalea</taxon>
    </lineage>
</organism>
<feature type="chain" id="PRO_5046126374" evidence="2">
    <location>
        <begin position="19"/>
        <end position="311"/>
    </location>
</feature>
<evidence type="ECO:0000313" key="4">
    <source>
        <dbReference type="EMBL" id="MFD2275155.1"/>
    </source>
</evidence>
<dbReference type="InterPro" id="IPR011944">
    <property type="entry name" value="Steroid_delta5-4_isomerase"/>
</dbReference>
<reference evidence="5" key="1">
    <citation type="journal article" date="2019" name="Int. J. Syst. Evol. Microbiol.">
        <title>The Global Catalogue of Microorganisms (GCM) 10K type strain sequencing project: providing services to taxonomists for standard genome sequencing and annotation.</title>
        <authorList>
            <consortium name="The Broad Institute Genomics Platform"/>
            <consortium name="The Broad Institute Genome Sequencing Center for Infectious Disease"/>
            <person name="Wu L."/>
            <person name="Ma J."/>
        </authorList>
    </citation>
    <scope>NUCLEOTIDE SEQUENCE [LARGE SCALE GENOMIC DNA]</scope>
    <source>
        <strain evidence="5">JCM 16545</strain>
    </source>
</reference>
<dbReference type="InterPro" id="IPR032710">
    <property type="entry name" value="NTF2-like_dom_sf"/>
</dbReference>
<feature type="signal peptide" evidence="2">
    <location>
        <begin position="1"/>
        <end position="18"/>
    </location>
</feature>
<dbReference type="Pfam" id="PF14534">
    <property type="entry name" value="DUF4440"/>
    <property type="match status" value="1"/>
</dbReference>
<dbReference type="SUPFAM" id="SSF54427">
    <property type="entry name" value="NTF2-like"/>
    <property type="match status" value="1"/>
</dbReference>
<protein>
    <submittedName>
        <fullName evidence="4">YybH family protein</fullName>
    </submittedName>
</protein>
<sequence>MKCIIMGMALSLTFGVYAEEEKDAVQLTEAAVKPEWEKLKSAAAEYVKAFNNKDAGAIAELFSEEGEILLAEDVKLVGQDAIAEYYNRVFNEHPDSQVGLEATSVHFETPELVVEEGAVVFSEGDEVLSTHFYVAIIGKQEDGTWKILQSRNREVLESTANKALVEIGGLVGDWVARWDDSAYKVDFKWDPSGAWIVGNGRYISPDTETVHIKIRIGWDAAAEQMVSWSFDSLGGHSHSVWVKGEEGWSIKAEGVNAQGETTSSKQAVRVEEDKSVIWEFTQREVAGEQEEDFEMRLVKTPPKPFTSPAGE</sequence>
<dbReference type="RefSeq" id="WP_377094898.1">
    <property type="nucleotide sequence ID" value="NZ_JBHSJM010000001.1"/>
</dbReference>
<feature type="domain" description="DUF4440" evidence="3">
    <location>
        <begin position="40"/>
        <end position="147"/>
    </location>
</feature>
<keyword evidence="2" id="KW-0732">Signal</keyword>
<gene>
    <name evidence="4" type="ORF">ACFSQZ_01630</name>
</gene>
<accession>A0ABW5E2S0</accession>
<evidence type="ECO:0000256" key="2">
    <source>
        <dbReference type="SAM" id="SignalP"/>
    </source>
</evidence>
<comment type="caution">
    <text evidence="4">The sequence shown here is derived from an EMBL/GenBank/DDBJ whole genome shotgun (WGS) entry which is preliminary data.</text>
</comment>
<proteinExistence type="predicted"/>
<dbReference type="Gene3D" id="3.10.450.50">
    <property type="match status" value="1"/>
</dbReference>
<dbReference type="EMBL" id="JBHUJC010000003">
    <property type="protein sequence ID" value="MFD2275155.1"/>
    <property type="molecule type" value="Genomic_DNA"/>
</dbReference>
<evidence type="ECO:0000313" key="5">
    <source>
        <dbReference type="Proteomes" id="UP001597297"/>
    </source>
</evidence>
<dbReference type="NCBIfam" id="TIGR02246">
    <property type="entry name" value="SgcJ/EcaC family oxidoreductase"/>
    <property type="match status" value="1"/>
</dbReference>
<keyword evidence="5" id="KW-1185">Reference proteome</keyword>
<name>A0ABW5E2S0_9BACT</name>
<evidence type="ECO:0000256" key="1">
    <source>
        <dbReference type="SAM" id="MobiDB-lite"/>
    </source>
</evidence>
<evidence type="ECO:0000259" key="3">
    <source>
        <dbReference type="Pfam" id="PF14534"/>
    </source>
</evidence>
<feature type="region of interest" description="Disordered" evidence="1">
    <location>
        <begin position="289"/>
        <end position="311"/>
    </location>
</feature>
<dbReference type="Proteomes" id="UP001597297">
    <property type="component" value="Unassembled WGS sequence"/>
</dbReference>
<dbReference type="InterPro" id="IPR027843">
    <property type="entry name" value="DUF4440"/>
</dbReference>